<dbReference type="EMBL" id="QQAV01000012">
    <property type="protein sequence ID" value="RDI19614.1"/>
    <property type="molecule type" value="Genomic_DNA"/>
</dbReference>
<evidence type="ECO:0000313" key="2">
    <source>
        <dbReference type="Proteomes" id="UP000255265"/>
    </source>
</evidence>
<dbReference type="Proteomes" id="UP000255265">
    <property type="component" value="Unassembled WGS sequence"/>
</dbReference>
<proteinExistence type="predicted"/>
<dbReference type="AlphaFoldDB" id="A0A370F6L3"/>
<name>A0A370F6L3_9BURK</name>
<reference evidence="1 2" key="1">
    <citation type="submission" date="2018-07" db="EMBL/GenBank/DDBJ databases">
        <title>Genomic Encyclopedia of Type Strains, Phase IV (KMG-IV): sequencing the most valuable type-strain genomes for metagenomic binning, comparative biology and taxonomic classification.</title>
        <authorList>
            <person name="Goeker M."/>
        </authorList>
    </citation>
    <scope>NUCLEOTIDE SEQUENCE [LARGE SCALE GENOMIC DNA]</scope>
    <source>
        <strain evidence="1 2">DSM 21352</strain>
    </source>
</reference>
<organism evidence="1 2">
    <name type="scientific">Pseudacidovorax intermedius</name>
    <dbReference type="NCBI Taxonomy" id="433924"/>
    <lineage>
        <taxon>Bacteria</taxon>
        <taxon>Pseudomonadati</taxon>
        <taxon>Pseudomonadota</taxon>
        <taxon>Betaproteobacteria</taxon>
        <taxon>Burkholderiales</taxon>
        <taxon>Comamonadaceae</taxon>
        <taxon>Pseudacidovorax</taxon>
    </lineage>
</organism>
<dbReference type="OrthoDB" id="9153250at2"/>
<keyword evidence="2" id="KW-1185">Reference proteome</keyword>
<evidence type="ECO:0000313" key="1">
    <source>
        <dbReference type="EMBL" id="RDI19614.1"/>
    </source>
</evidence>
<comment type="caution">
    <text evidence="1">The sequence shown here is derived from an EMBL/GenBank/DDBJ whole genome shotgun (WGS) entry which is preliminary data.</text>
</comment>
<sequence length="137" mass="14642">MTRSRPSRFVALALLIAVWVTTTLGLVHGTLHAPGKHPHVAWRTTATTSAASVAPAVPTDGAILQAPRHAWLHALFADKTDAECRLYDVLSHGAGLPGVPLVLMPVALPAATFACLQVRAIYRWTVHFDARGPPCAR</sequence>
<gene>
    <name evidence="1" type="ORF">DFR41_112121</name>
</gene>
<dbReference type="RefSeq" id="WP_017761108.1">
    <property type="nucleotide sequence ID" value="NZ_QQAV01000012.1"/>
</dbReference>
<accession>A0A370F6L3</accession>
<protein>
    <submittedName>
        <fullName evidence="1">Uncharacterized protein</fullName>
    </submittedName>
</protein>